<dbReference type="InterPro" id="IPR001503">
    <property type="entry name" value="Glyco_trans_10"/>
</dbReference>
<dbReference type="PANTHER" id="PTHR11929:SF194">
    <property type="entry name" value="ALPHA-(1,3)-FUCOSYLTRANSFERASE 10"/>
    <property type="match status" value="1"/>
</dbReference>
<dbReference type="InterPro" id="IPR055270">
    <property type="entry name" value="Glyco_tran_10_C"/>
</dbReference>
<evidence type="ECO:0000256" key="12">
    <source>
        <dbReference type="SAM" id="SignalP"/>
    </source>
</evidence>
<keyword evidence="16" id="KW-1185">Reference proteome</keyword>
<sequence>MNNLCSISKISFSVLLCILCSAYLKYYVKTNQSDIKNIIWWTNLIPGKDRVIKCMYDKFPSQCMVTNNRLITNIKQPLGILFYASHIKNYDLPLPKTPNALWAIYHEESPKNYASLLYEPIQRLFNLTATFSYSSDYPLTLQYLKDLKSLTDKTYFIEVREKNKYLEFLSPVLYIQSDCDTFSDRDVLIKELMQYVDIDSYGSCLNNKGFPIELNNINLSDLYNEQLMRFIGKYKFVISFENALCDDYITEKLWRPLIVGSVPVYLGSPTVELWLPNNSSAILVKDFGNMRMLGDYINKVNEDDTLYDSYLSHKLYSKVDSTRLQAALNKRLSEEHEILNFECFVCLNLHSRTGIIKNTDNIYNCEKPVNHWSSYWDSNQYQSMALYDLIKKK</sequence>
<keyword evidence="11" id="KW-0333">Golgi apparatus</keyword>
<protein>
    <recommendedName>
        <fullName evidence="11">Fucosyltransferase</fullName>
        <ecNumber evidence="11">2.4.1.-</ecNumber>
    </recommendedName>
</protein>
<dbReference type="GO" id="GO:0032580">
    <property type="term" value="C:Golgi cisterna membrane"/>
    <property type="evidence" value="ECO:0007669"/>
    <property type="project" value="UniProtKB-SubCell"/>
</dbReference>
<evidence type="ECO:0000256" key="1">
    <source>
        <dbReference type="ARBA" id="ARBA00004447"/>
    </source>
</evidence>
<comment type="pathway">
    <text evidence="2">Protein modification; protein glycosylation.</text>
</comment>
<keyword evidence="6 11" id="KW-0812">Transmembrane</keyword>
<dbReference type="InterPro" id="IPR031481">
    <property type="entry name" value="Glyco_tran_10_N"/>
</dbReference>
<evidence type="ECO:0000256" key="10">
    <source>
        <dbReference type="ARBA" id="ARBA00023180"/>
    </source>
</evidence>
<organism evidence="15 16">
    <name type="scientific">Rhynchophorus ferrugineus</name>
    <name type="common">Red palm weevil</name>
    <name type="synonym">Curculio ferrugineus</name>
    <dbReference type="NCBI Taxonomy" id="354439"/>
    <lineage>
        <taxon>Eukaryota</taxon>
        <taxon>Metazoa</taxon>
        <taxon>Ecdysozoa</taxon>
        <taxon>Arthropoda</taxon>
        <taxon>Hexapoda</taxon>
        <taxon>Insecta</taxon>
        <taxon>Pterygota</taxon>
        <taxon>Neoptera</taxon>
        <taxon>Endopterygota</taxon>
        <taxon>Coleoptera</taxon>
        <taxon>Polyphaga</taxon>
        <taxon>Cucujiformia</taxon>
        <taxon>Curculionidae</taxon>
        <taxon>Dryophthorinae</taxon>
        <taxon>Rhynchophorus</taxon>
    </lineage>
</organism>
<dbReference type="EMBL" id="JAACXV010000047">
    <property type="protein sequence ID" value="KAF7285698.1"/>
    <property type="molecule type" value="Genomic_DNA"/>
</dbReference>
<evidence type="ECO:0000256" key="8">
    <source>
        <dbReference type="ARBA" id="ARBA00022989"/>
    </source>
</evidence>
<feature type="domain" description="Fucosyltransferase N-terminal" evidence="14">
    <location>
        <begin position="36"/>
        <end position="138"/>
    </location>
</feature>
<dbReference type="GO" id="GO:0046920">
    <property type="term" value="F:alpha-(1-&gt;3)-fucosyltransferase activity"/>
    <property type="evidence" value="ECO:0007669"/>
    <property type="project" value="TreeGrafter"/>
</dbReference>
<evidence type="ECO:0000256" key="11">
    <source>
        <dbReference type="RuleBase" id="RU003832"/>
    </source>
</evidence>
<feature type="domain" description="Fucosyltransferase C-terminal" evidence="13">
    <location>
        <begin position="172"/>
        <end position="361"/>
    </location>
</feature>
<dbReference type="SUPFAM" id="SSF53756">
    <property type="entry name" value="UDP-Glycosyltransferase/glycogen phosphorylase"/>
    <property type="match status" value="1"/>
</dbReference>
<name>A0A834IXI8_RHYFE</name>
<evidence type="ECO:0000259" key="14">
    <source>
        <dbReference type="Pfam" id="PF17039"/>
    </source>
</evidence>
<proteinExistence type="inferred from homology"/>
<dbReference type="Proteomes" id="UP000625711">
    <property type="component" value="Unassembled WGS sequence"/>
</dbReference>
<dbReference type="EC" id="2.4.1.-" evidence="11"/>
<dbReference type="Pfam" id="PF17039">
    <property type="entry name" value="Glyco_tran_10_N"/>
    <property type="match status" value="1"/>
</dbReference>
<evidence type="ECO:0000256" key="2">
    <source>
        <dbReference type="ARBA" id="ARBA00004922"/>
    </source>
</evidence>
<dbReference type="PANTHER" id="PTHR11929">
    <property type="entry name" value="ALPHA- 1,3 -FUCOSYLTRANSFERASE"/>
    <property type="match status" value="1"/>
</dbReference>
<dbReference type="Pfam" id="PF00852">
    <property type="entry name" value="Glyco_transf_10"/>
    <property type="match status" value="1"/>
</dbReference>
<evidence type="ECO:0000256" key="3">
    <source>
        <dbReference type="ARBA" id="ARBA00008919"/>
    </source>
</evidence>
<evidence type="ECO:0000313" key="15">
    <source>
        <dbReference type="EMBL" id="KAF7285698.1"/>
    </source>
</evidence>
<feature type="signal peptide" evidence="12">
    <location>
        <begin position="1"/>
        <end position="22"/>
    </location>
</feature>
<keyword evidence="7" id="KW-0735">Signal-anchor</keyword>
<dbReference type="InterPro" id="IPR038577">
    <property type="entry name" value="GT10-like_C_sf"/>
</dbReference>
<evidence type="ECO:0000256" key="6">
    <source>
        <dbReference type="ARBA" id="ARBA00022692"/>
    </source>
</evidence>
<feature type="chain" id="PRO_5033047496" description="Fucosyltransferase" evidence="12">
    <location>
        <begin position="23"/>
        <end position="393"/>
    </location>
</feature>
<comment type="caution">
    <text evidence="15">The sequence shown here is derived from an EMBL/GenBank/DDBJ whole genome shotgun (WGS) entry which is preliminary data.</text>
</comment>
<keyword evidence="12" id="KW-0732">Signal</keyword>
<keyword evidence="10" id="KW-0325">Glycoprotein</keyword>
<gene>
    <name evidence="15" type="ORF">GWI33_010193</name>
</gene>
<dbReference type="Gene3D" id="3.40.50.11660">
    <property type="entry name" value="Glycosyl transferase family 10, C-terminal domain"/>
    <property type="match status" value="1"/>
</dbReference>
<dbReference type="UniPathway" id="UPA00378"/>
<comment type="subcellular location">
    <subcellularLocation>
        <location evidence="1 11">Golgi apparatus</location>
        <location evidence="1 11">Golgi stack membrane</location>
        <topology evidence="1 11">Single-pass type II membrane protein</topology>
    </subcellularLocation>
</comment>
<reference evidence="15" key="1">
    <citation type="submission" date="2020-08" db="EMBL/GenBank/DDBJ databases">
        <title>Genome sequencing and assembly of the red palm weevil Rhynchophorus ferrugineus.</title>
        <authorList>
            <person name="Dias G.B."/>
            <person name="Bergman C.M."/>
            <person name="Manee M."/>
        </authorList>
    </citation>
    <scope>NUCLEOTIDE SEQUENCE</scope>
    <source>
        <strain evidence="15">AA-2017</strain>
        <tissue evidence="15">Whole larva</tissue>
    </source>
</reference>
<keyword evidence="9" id="KW-0472">Membrane</keyword>
<evidence type="ECO:0000313" key="16">
    <source>
        <dbReference type="Proteomes" id="UP000625711"/>
    </source>
</evidence>
<keyword evidence="4 11" id="KW-0328">Glycosyltransferase</keyword>
<evidence type="ECO:0000256" key="9">
    <source>
        <dbReference type="ARBA" id="ARBA00023136"/>
    </source>
</evidence>
<evidence type="ECO:0000256" key="5">
    <source>
        <dbReference type="ARBA" id="ARBA00022679"/>
    </source>
</evidence>
<keyword evidence="8" id="KW-1133">Transmembrane helix</keyword>
<accession>A0A834IXI8</accession>
<evidence type="ECO:0000256" key="4">
    <source>
        <dbReference type="ARBA" id="ARBA00022676"/>
    </source>
</evidence>
<evidence type="ECO:0000256" key="7">
    <source>
        <dbReference type="ARBA" id="ARBA00022968"/>
    </source>
</evidence>
<keyword evidence="5 11" id="KW-0808">Transferase</keyword>
<dbReference type="AlphaFoldDB" id="A0A834IXI8"/>
<dbReference type="OrthoDB" id="9993460at2759"/>
<comment type="similarity">
    <text evidence="3 11">Belongs to the glycosyltransferase 10 family.</text>
</comment>
<dbReference type="FunFam" id="3.40.50.11660:FF:000002">
    <property type="entry name" value="Alpha-(1,3)-fucosyltransferase"/>
    <property type="match status" value="1"/>
</dbReference>
<evidence type="ECO:0000259" key="13">
    <source>
        <dbReference type="Pfam" id="PF00852"/>
    </source>
</evidence>